<evidence type="ECO:0000256" key="14">
    <source>
        <dbReference type="ARBA" id="ARBA00022989"/>
    </source>
</evidence>
<feature type="transmembrane region" description="Helical" evidence="18">
    <location>
        <begin position="57"/>
        <end position="82"/>
    </location>
</feature>
<keyword evidence="12" id="KW-0460">Magnesium</keyword>
<keyword evidence="21" id="KW-1185">Reference proteome</keyword>
<dbReference type="InterPro" id="IPR023299">
    <property type="entry name" value="ATPase_P-typ_cyto_dom_N"/>
</dbReference>
<dbReference type="PANTHER" id="PTHR42861">
    <property type="entry name" value="CALCIUM-TRANSPORTING ATPASE"/>
    <property type="match status" value="1"/>
</dbReference>
<evidence type="ECO:0000256" key="18">
    <source>
        <dbReference type="SAM" id="Phobius"/>
    </source>
</evidence>
<dbReference type="SUPFAM" id="SSF81665">
    <property type="entry name" value="Calcium ATPase, transmembrane domain M"/>
    <property type="match status" value="1"/>
</dbReference>
<dbReference type="NCBIfam" id="TIGR01524">
    <property type="entry name" value="ATPase-IIIB_Mg"/>
    <property type="match status" value="1"/>
</dbReference>
<dbReference type="NCBIfam" id="TIGR01494">
    <property type="entry name" value="ATPase_P-type"/>
    <property type="match status" value="2"/>
</dbReference>
<evidence type="ECO:0000256" key="4">
    <source>
        <dbReference type="ARBA" id="ARBA00012786"/>
    </source>
</evidence>
<organism evidence="20 21">
    <name type="scientific">Mucilaginibacter gossypii</name>
    <dbReference type="NCBI Taxonomy" id="551996"/>
    <lineage>
        <taxon>Bacteria</taxon>
        <taxon>Pseudomonadati</taxon>
        <taxon>Bacteroidota</taxon>
        <taxon>Sphingobacteriia</taxon>
        <taxon>Sphingobacteriales</taxon>
        <taxon>Sphingobacteriaceae</taxon>
        <taxon>Mucilaginibacter</taxon>
    </lineage>
</organism>
<dbReference type="InterPro" id="IPR001757">
    <property type="entry name" value="P_typ_ATPase"/>
</dbReference>
<evidence type="ECO:0000256" key="3">
    <source>
        <dbReference type="ARBA" id="ARBA00008746"/>
    </source>
</evidence>
<dbReference type="InterPro" id="IPR008250">
    <property type="entry name" value="ATPase_P-typ_transduc_dom_A_sf"/>
</dbReference>
<dbReference type="SFLD" id="SFLDG00002">
    <property type="entry name" value="C1.7:_P-type_atpase_like"/>
    <property type="match status" value="1"/>
</dbReference>
<dbReference type="InterPro" id="IPR036412">
    <property type="entry name" value="HAD-like_sf"/>
</dbReference>
<evidence type="ECO:0000256" key="13">
    <source>
        <dbReference type="ARBA" id="ARBA00022967"/>
    </source>
</evidence>
<keyword evidence="6" id="KW-1003">Cell membrane</keyword>
<feature type="domain" description="Cation-transporting P-type ATPase N-terminal" evidence="19">
    <location>
        <begin position="11"/>
        <end position="84"/>
    </location>
</feature>
<keyword evidence="13" id="KW-1278">Translocase</keyword>
<dbReference type="Pfam" id="PF13246">
    <property type="entry name" value="Cation_ATPase"/>
    <property type="match status" value="1"/>
</dbReference>
<dbReference type="SUPFAM" id="SSF81653">
    <property type="entry name" value="Calcium ATPase, transduction domain A"/>
    <property type="match status" value="1"/>
</dbReference>
<evidence type="ECO:0000256" key="6">
    <source>
        <dbReference type="ARBA" id="ARBA00022475"/>
    </source>
</evidence>
<dbReference type="GO" id="GO:0016887">
    <property type="term" value="F:ATP hydrolysis activity"/>
    <property type="evidence" value="ECO:0007669"/>
    <property type="project" value="InterPro"/>
</dbReference>
<keyword evidence="11" id="KW-0067">ATP-binding</keyword>
<feature type="transmembrane region" description="Helical" evidence="18">
    <location>
        <begin position="785"/>
        <end position="812"/>
    </location>
</feature>
<comment type="subcellular location">
    <subcellularLocation>
        <location evidence="2">Cell inner membrane</location>
        <topology evidence="2">Multi-pass membrane protein</topology>
    </subcellularLocation>
</comment>
<dbReference type="Gene3D" id="3.40.50.1000">
    <property type="entry name" value="HAD superfamily/HAD-like"/>
    <property type="match status" value="1"/>
</dbReference>
<feature type="transmembrane region" description="Helical" evidence="18">
    <location>
        <begin position="281"/>
        <end position="302"/>
    </location>
</feature>
<dbReference type="InterPro" id="IPR006415">
    <property type="entry name" value="P-type_ATPase_IIIB"/>
</dbReference>
<dbReference type="GO" id="GO:0015444">
    <property type="term" value="F:P-type magnesium transporter activity"/>
    <property type="evidence" value="ECO:0007669"/>
    <property type="project" value="UniProtKB-EC"/>
</dbReference>
<evidence type="ECO:0000256" key="9">
    <source>
        <dbReference type="ARBA" id="ARBA00022692"/>
    </source>
</evidence>
<dbReference type="InterPro" id="IPR023298">
    <property type="entry name" value="ATPase_P-typ_TM_dom_sf"/>
</dbReference>
<dbReference type="STRING" id="551996.SAMN05192573_103336"/>
<keyword evidence="14 18" id="KW-1133">Transmembrane helix</keyword>
<evidence type="ECO:0000256" key="5">
    <source>
        <dbReference type="ARBA" id="ARBA00013555"/>
    </source>
</evidence>
<dbReference type="SMART" id="SM00831">
    <property type="entry name" value="Cation_ATPase_N"/>
    <property type="match status" value="1"/>
</dbReference>
<dbReference type="InterPro" id="IPR044492">
    <property type="entry name" value="P_typ_ATPase_HD_dom"/>
</dbReference>
<keyword evidence="8" id="KW-0597">Phosphoprotein</keyword>
<protein>
    <recommendedName>
        <fullName evidence="5">Magnesium-transporting ATPase, P-type 1</fullName>
        <ecNumber evidence="4">7.2.2.14</ecNumber>
    </recommendedName>
    <alternativeName>
        <fullName evidence="16">Mg(2+) transport ATPase, P-type 1</fullName>
    </alternativeName>
</protein>
<proteinExistence type="inferred from homology"/>
<comment type="catalytic activity">
    <reaction evidence="17">
        <text>Mg(2+)(out) + ATP + H2O = Mg(2+)(in) + ADP + phosphate + H(+)</text>
        <dbReference type="Rhea" id="RHEA:10260"/>
        <dbReference type="ChEBI" id="CHEBI:15377"/>
        <dbReference type="ChEBI" id="CHEBI:15378"/>
        <dbReference type="ChEBI" id="CHEBI:18420"/>
        <dbReference type="ChEBI" id="CHEBI:30616"/>
        <dbReference type="ChEBI" id="CHEBI:43474"/>
        <dbReference type="ChEBI" id="CHEBI:456216"/>
        <dbReference type="EC" id="7.2.2.14"/>
    </reaction>
</comment>
<evidence type="ECO:0000256" key="17">
    <source>
        <dbReference type="ARBA" id="ARBA00047295"/>
    </source>
</evidence>
<dbReference type="InterPro" id="IPR006068">
    <property type="entry name" value="ATPase_P-typ_cation-transptr_C"/>
</dbReference>
<dbReference type="Pfam" id="PF00689">
    <property type="entry name" value="Cation_ATPase_C"/>
    <property type="match status" value="1"/>
</dbReference>
<evidence type="ECO:0000256" key="8">
    <source>
        <dbReference type="ARBA" id="ARBA00022553"/>
    </source>
</evidence>
<dbReference type="Pfam" id="PF00690">
    <property type="entry name" value="Cation_ATPase_N"/>
    <property type="match status" value="1"/>
</dbReference>
<feature type="transmembrane region" description="Helical" evidence="18">
    <location>
        <begin position="722"/>
        <end position="745"/>
    </location>
</feature>
<dbReference type="SFLD" id="SFLDS00003">
    <property type="entry name" value="Haloacid_Dehalogenase"/>
    <property type="match status" value="1"/>
</dbReference>
<dbReference type="PRINTS" id="PR01836">
    <property type="entry name" value="MGATPASE"/>
</dbReference>
<sequence>MESKTNDQLSNFWQLSINDAFKLLETQATGIGTAEAIKRLKQYGANTLKKANKFNNLIILFSQFKSPVTLLLIAAALLSAALGDTADTLIIMIIVLISSLLGFWQEKGAASAVSELLKMVQLHCTVLRDNRKTELEVTAVVPGDVICLSAGDIIPADGLVLESEALFVDEAAFTGESYPVEKNPGVESVDAPLARRNNCLFMGSSVVSGIGKALIVTTGQQTEFGKISDKLSLRIPETDFEKGIRKFGYMLMEITLLLVLVIFAVNVLLHKPALDSFLFSLALAVGLTPQLLPAIISVNLSVGARSMASQKVIVKRLSAIENFGSMNILCSDKTGTITEGKVTLKETLDFEGVHSDKVFKYAWLNASCQQGFVNPIDKAICSVHYEGNEAKDFSAITEVPYDFVRKRLTVQVKIPAANIAITKGAVRQVLDICNRIETSAGILADIGDHKEAILAQYQLLSDSGLRTLGVSYKEVGPDQIFTRENEHDMVFLGFITLFDPPRAGMSETIQKLQHLGVRLKIITGDNAPVARNLAKQLGLSSAQVLTGQEIRNMSSAALRHKAPLTHIFAEVEPSQKERIISVLKKAGNVVGFMGDGINDAPALHTADVGISVNSAVDVAKEAADIVLLDQDLNVLCDGIIEGRKTFTNTMKYIFMATSANFGNMFSMAGASLFLPFLPLLPKQILLTNLLTDFPEMTISSDKVDDINLKTPQRWNLGFIKRFMIVFGLLSSVFDYLTFAVLIFILHANQRVFQTGWFTESVVSAVLIVLVVRTRLSFFKSLPGKYLSITTIAILLLVLMIPYSPLASIFGFVTLSWKYYMLMLATVTAYILSAELAKRWFYKKIK</sequence>
<evidence type="ECO:0000256" key="11">
    <source>
        <dbReference type="ARBA" id="ARBA00022840"/>
    </source>
</evidence>
<dbReference type="EMBL" id="FNCG01000003">
    <property type="protein sequence ID" value="SDG41361.1"/>
    <property type="molecule type" value="Genomic_DNA"/>
</dbReference>
<dbReference type="Gene3D" id="2.70.150.10">
    <property type="entry name" value="Calcium-transporting ATPase, cytoplasmic transduction domain A"/>
    <property type="match status" value="1"/>
</dbReference>
<dbReference type="Proteomes" id="UP000199705">
    <property type="component" value="Unassembled WGS sequence"/>
</dbReference>
<evidence type="ECO:0000313" key="21">
    <source>
        <dbReference type="Proteomes" id="UP000199705"/>
    </source>
</evidence>
<evidence type="ECO:0000256" key="1">
    <source>
        <dbReference type="ARBA" id="ARBA00003954"/>
    </source>
</evidence>
<gene>
    <name evidence="20" type="ORF">SAMN05192573_103336</name>
</gene>
<evidence type="ECO:0000256" key="16">
    <source>
        <dbReference type="ARBA" id="ARBA00029806"/>
    </source>
</evidence>
<name>A0A1G7U230_9SPHI</name>
<dbReference type="GO" id="GO:0005886">
    <property type="term" value="C:plasma membrane"/>
    <property type="evidence" value="ECO:0007669"/>
    <property type="project" value="UniProtKB-SubCell"/>
</dbReference>
<keyword evidence="7" id="KW-0997">Cell inner membrane</keyword>
<evidence type="ECO:0000256" key="12">
    <source>
        <dbReference type="ARBA" id="ARBA00022842"/>
    </source>
</evidence>
<dbReference type="Gene3D" id="3.40.1110.10">
    <property type="entry name" value="Calcium-transporting ATPase, cytoplasmic domain N"/>
    <property type="match status" value="1"/>
</dbReference>
<accession>A0A1G7U230</accession>
<keyword evidence="10" id="KW-0547">Nucleotide-binding</keyword>
<evidence type="ECO:0000256" key="2">
    <source>
        <dbReference type="ARBA" id="ARBA00004429"/>
    </source>
</evidence>
<evidence type="ECO:0000256" key="10">
    <source>
        <dbReference type="ARBA" id="ARBA00022741"/>
    </source>
</evidence>
<feature type="transmembrane region" description="Helical" evidence="18">
    <location>
        <begin position="247"/>
        <end position="269"/>
    </location>
</feature>
<dbReference type="EC" id="7.2.2.14" evidence="4"/>
<reference evidence="21" key="1">
    <citation type="submission" date="2016-10" db="EMBL/GenBank/DDBJ databases">
        <authorList>
            <person name="Varghese N."/>
            <person name="Submissions S."/>
        </authorList>
    </citation>
    <scope>NUCLEOTIDE SEQUENCE [LARGE SCALE GENOMIC DNA]</scope>
    <source>
        <strain evidence="21">Gh-67</strain>
    </source>
</reference>
<feature type="transmembrane region" description="Helical" evidence="18">
    <location>
        <begin position="88"/>
        <end position="104"/>
    </location>
</feature>
<keyword evidence="15 18" id="KW-0472">Membrane</keyword>
<dbReference type="GO" id="GO:0005524">
    <property type="term" value="F:ATP binding"/>
    <property type="evidence" value="ECO:0007669"/>
    <property type="project" value="UniProtKB-KW"/>
</dbReference>
<dbReference type="PROSITE" id="PS00154">
    <property type="entry name" value="ATPASE_E1_E2"/>
    <property type="match status" value="1"/>
</dbReference>
<comment type="function">
    <text evidence="1">Mediates magnesium influx to the cytosol.</text>
</comment>
<evidence type="ECO:0000313" key="20">
    <source>
        <dbReference type="EMBL" id="SDG41361.1"/>
    </source>
</evidence>
<comment type="similarity">
    <text evidence="3">Belongs to the cation transport ATPase (P-type) (TC 3.A.3) family. Type IIIB subfamily.</text>
</comment>
<evidence type="ECO:0000256" key="15">
    <source>
        <dbReference type="ARBA" id="ARBA00023136"/>
    </source>
</evidence>
<dbReference type="InterPro" id="IPR004014">
    <property type="entry name" value="ATPase_P-typ_cation-transptr_N"/>
</dbReference>
<feature type="transmembrane region" description="Helical" evidence="18">
    <location>
        <begin position="751"/>
        <end position="773"/>
    </location>
</feature>
<dbReference type="Pfam" id="PF00122">
    <property type="entry name" value="E1-E2_ATPase"/>
    <property type="match status" value="1"/>
</dbReference>
<dbReference type="Gene3D" id="1.20.1110.10">
    <property type="entry name" value="Calcium-transporting ATPase, transmembrane domain"/>
    <property type="match status" value="1"/>
</dbReference>
<dbReference type="SUPFAM" id="SSF56784">
    <property type="entry name" value="HAD-like"/>
    <property type="match status" value="1"/>
</dbReference>
<evidence type="ECO:0000256" key="7">
    <source>
        <dbReference type="ARBA" id="ARBA00022519"/>
    </source>
</evidence>
<dbReference type="RefSeq" id="WP_091164243.1">
    <property type="nucleotide sequence ID" value="NZ_FNCG01000003.1"/>
</dbReference>
<dbReference type="InterPro" id="IPR023214">
    <property type="entry name" value="HAD_sf"/>
</dbReference>
<evidence type="ECO:0000259" key="19">
    <source>
        <dbReference type="SMART" id="SM00831"/>
    </source>
</evidence>
<dbReference type="SFLD" id="SFLDF00027">
    <property type="entry name" value="p-type_atpase"/>
    <property type="match status" value="1"/>
</dbReference>
<dbReference type="InterPro" id="IPR018303">
    <property type="entry name" value="ATPase_P-typ_P_site"/>
</dbReference>
<keyword evidence="9 18" id="KW-0812">Transmembrane</keyword>
<dbReference type="AlphaFoldDB" id="A0A1G7U230"/>
<dbReference type="InterPro" id="IPR059000">
    <property type="entry name" value="ATPase_P-type_domA"/>
</dbReference>